<dbReference type="InterPro" id="IPR011641">
    <property type="entry name" value="Tyr-kin_ephrin_A/B_rcpt-like"/>
</dbReference>
<dbReference type="InterPro" id="IPR001881">
    <property type="entry name" value="EGF-like_Ca-bd_dom"/>
</dbReference>
<evidence type="ECO:0000256" key="1">
    <source>
        <dbReference type="ARBA" id="ARBA00022536"/>
    </source>
</evidence>
<dbReference type="SUPFAM" id="SSF57196">
    <property type="entry name" value="EGF/Laminin"/>
    <property type="match status" value="2"/>
</dbReference>
<dbReference type="SMART" id="SM00179">
    <property type="entry name" value="EGF_CA"/>
    <property type="match status" value="3"/>
</dbReference>
<evidence type="ECO:0000256" key="5">
    <source>
        <dbReference type="ARBA" id="ARBA00023180"/>
    </source>
</evidence>
<keyword evidence="5" id="KW-0325">Glycoprotein</keyword>
<dbReference type="SMART" id="SM01411">
    <property type="entry name" value="Ephrin_rec_like"/>
    <property type="match status" value="3"/>
</dbReference>
<gene>
    <name evidence="9" type="primary">LOC106167782</name>
</gene>
<dbReference type="PANTHER" id="PTHR24049">
    <property type="entry name" value="CRUMBS FAMILY MEMBER"/>
    <property type="match status" value="1"/>
</dbReference>
<dbReference type="InterPro" id="IPR000742">
    <property type="entry name" value="EGF"/>
</dbReference>
<dbReference type="OrthoDB" id="413581at2759"/>
<keyword evidence="1 6" id="KW-0245">EGF-like domain</keyword>
<feature type="domain" description="EGF-like" evidence="7">
    <location>
        <begin position="423"/>
        <end position="462"/>
    </location>
</feature>
<dbReference type="PROSITE" id="PS50026">
    <property type="entry name" value="EGF_3"/>
    <property type="match status" value="4"/>
</dbReference>
<organism evidence="8 9">
    <name type="scientific">Lingula anatina</name>
    <name type="common">Brachiopod</name>
    <name type="synonym">Lingula unguis</name>
    <dbReference type="NCBI Taxonomy" id="7574"/>
    <lineage>
        <taxon>Eukaryota</taxon>
        <taxon>Metazoa</taxon>
        <taxon>Spiralia</taxon>
        <taxon>Lophotrochozoa</taxon>
        <taxon>Brachiopoda</taxon>
        <taxon>Linguliformea</taxon>
        <taxon>Lingulata</taxon>
        <taxon>Lingulida</taxon>
        <taxon>Linguloidea</taxon>
        <taxon>Lingulidae</taxon>
        <taxon>Lingula</taxon>
    </lineage>
</organism>
<evidence type="ECO:0000313" key="9">
    <source>
        <dbReference type="RefSeq" id="XP_013402105.1"/>
    </source>
</evidence>
<sequence>MYLKWRRPWGESRDVEKAAGRCKSVGKAAGRGRDVEKAVGRGRDVEKTVQLNMTFIFTPRNISDTDYQSMHTFVLTIFNTGGAPANPVKQLTGPAGCATVTAKLSTVRDNFMDYRCLSNSKVRYQTDDNICLECPSGQYRSGGMCHLCPLGTYQDMQDQTSCTQCPAGTWTYSMGSNKRQDCRATCGNAAGFMSDTRLPPCMECPVNSYSVNSTYCEQCPGGTVTHGTGKDNVTDCELACPLGYYSFDGFFPCQACPRGFYQDTKQSLSCQECPANTTTLMTAATHLDNCTDIATTVCTNTTCANMGTCYPQGHTYYCMCPAGYTGRHCEVMINHCDSMPCHYGAQCTPVVDGFTCNCSTPNKAGETTYTGLRCENETSQCSNGTGFPIHDCKNDAMCQDLEAGFNCLCLSTGSFTGDKCETTRNICLEEQCQNGAACMPIGATAIRRECLCRPGYTGYECETMIDYCLSNPCQHLI</sequence>
<dbReference type="Gene3D" id="2.10.25.10">
    <property type="entry name" value="Laminin"/>
    <property type="match status" value="4"/>
</dbReference>
<dbReference type="KEGG" id="lak:106167782"/>
<dbReference type="PANTHER" id="PTHR24049:SF22">
    <property type="entry name" value="DROSOPHILA CRUMBS HOMOLOG"/>
    <property type="match status" value="1"/>
</dbReference>
<keyword evidence="8" id="KW-1185">Reference proteome</keyword>
<comment type="caution">
    <text evidence="6">Lacks conserved residue(s) required for the propagation of feature annotation.</text>
</comment>
<evidence type="ECO:0000313" key="8">
    <source>
        <dbReference type="Proteomes" id="UP000085678"/>
    </source>
</evidence>
<dbReference type="FunFam" id="2.10.25.10:FF:000012">
    <property type="entry name" value="Delta-like protein"/>
    <property type="match status" value="1"/>
</dbReference>
<dbReference type="GO" id="GO:0007157">
    <property type="term" value="P:heterophilic cell-cell adhesion via plasma membrane cell adhesion molecules"/>
    <property type="evidence" value="ECO:0007669"/>
    <property type="project" value="TreeGrafter"/>
</dbReference>
<protein>
    <submittedName>
        <fullName evidence="9">Sushi, von Willebrand factor type A, EGF and pentraxin domain-containing protein 1-like</fullName>
    </submittedName>
</protein>
<reference evidence="9" key="1">
    <citation type="submission" date="2025-08" db="UniProtKB">
        <authorList>
            <consortium name="RefSeq"/>
        </authorList>
    </citation>
    <scope>IDENTIFICATION</scope>
    <source>
        <tissue evidence="9">Gonads</tissue>
    </source>
</reference>
<dbReference type="AlphaFoldDB" id="A0A1S3IV79"/>
<evidence type="ECO:0000256" key="4">
    <source>
        <dbReference type="ARBA" id="ARBA00023157"/>
    </source>
</evidence>
<dbReference type="GO" id="GO:0032991">
    <property type="term" value="C:protein-containing complex"/>
    <property type="evidence" value="ECO:0007669"/>
    <property type="project" value="TreeGrafter"/>
</dbReference>
<feature type="domain" description="EGF-like" evidence="7">
    <location>
        <begin position="294"/>
        <end position="330"/>
    </location>
</feature>
<dbReference type="PROSITE" id="PS01186">
    <property type="entry name" value="EGF_2"/>
    <property type="match status" value="2"/>
</dbReference>
<dbReference type="Pfam" id="PF07699">
    <property type="entry name" value="Ephrin_rec_like"/>
    <property type="match status" value="3"/>
</dbReference>
<dbReference type="PROSITE" id="PS00022">
    <property type="entry name" value="EGF_1"/>
    <property type="match status" value="2"/>
</dbReference>
<dbReference type="SMART" id="SM00181">
    <property type="entry name" value="EGF"/>
    <property type="match status" value="4"/>
</dbReference>
<dbReference type="InParanoid" id="A0A1S3IV79"/>
<dbReference type="InterPro" id="IPR000152">
    <property type="entry name" value="EGF-type_Asp/Asn_hydroxyl_site"/>
</dbReference>
<feature type="domain" description="EGF-like" evidence="7">
    <location>
        <begin position="377"/>
        <end position="421"/>
    </location>
</feature>
<dbReference type="Gene3D" id="2.10.50.10">
    <property type="entry name" value="Tumor Necrosis Factor Receptor, subunit A, domain 2"/>
    <property type="match status" value="3"/>
</dbReference>
<dbReference type="STRING" id="7574.A0A1S3IV79"/>
<dbReference type="GeneID" id="106167782"/>
<accession>A0A1S3IV79</accession>
<proteinExistence type="predicted"/>
<dbReference type="InterPro" id="IPR009030">
    <property type="entry name" value="Growth_fac_rcpt_cys_sf"/>
</dbReference>
<keyword evidence="4 6" id="KW-1015">Disulfide bond</keyword>
<dbReference type="InterPro" id="IPR051022">
    <property type="entry name" value="Notch_Cell-Fate_Det"/>
</dbReference>
<dbReference type="CDD" id="cd00054">
    <property type="entry name" value="EGF_CA"/>
    <property type="match status" value="1"/>
</dbReference>
<name>A0A1S3IV79_LINAN</name>
<dbReference type="GO" id="GO:0045197">
    <property type="term" value="P:establishment or maintenance of epithelial cell apical/basal polarity"/>
    <property type="evidence" value="ECO:0007669"/>
    <property type="project" value="TreeGrafter"/>
</dbReference>
<evidence type="ECO:0000256" key="3">
    <source>
        <dbReference type="ARBA" id="ARBA00022737"/>
    </source>
</evidence>
<feature type="disulfide bond" evidence="6">
    <location>
        <begin position="452"/>
        <end position="461"/>
    </location>
</feature>
<feature type="domain" description="EGF-like" evidence="7">
    <location>
        <begin position="332"/>
        <end position="375"/>
    </location>
</feature>
<evidence type="ECO:0000256" key="2">
    <source>
        <dbReference type="ARBA" id="ARBA00022729"/>
    </source>
</evidence>
<keyword evidence="2" id="KW-0732">Signal</keyword>
<dbReference type="PROSITE" id="PS00010">
    <property type="entry name" value="ASX_HYDROXYL"/>
    <property type="match status" value="1"/>
</dbReference>
<evidence type="ECO:0000259" key="7">
    <source>
        <dbReference type="PROSITE" id="PS50026"/>
    </source>
</evidence>
<feature type="disulfide bond" evidence="6">
    <location>
        <begin position="320"/>
        <end position="329"/>
    </location>
</feature>
<dbReference type="GO" id="GO:0005886">
    <property type="term" value="C:plasma membrane"/>
    <property type="evidence" value="ECO:0007669"/>
    <property type="project" value="TreeGrafter"/>
</dbReference>
<dbReference type="RefSeq" id="XP_013402105.1">
    <property type="nucleotide sequence ID" value="XM_013546651.1"/>
</dbReference>
<dbReference type="SUPFAM" id="SSF57184">
    <property type="entry name" value="Growth factor receptor domain"/>
    <property type="match status" value="1"/>
</dbReference>
<dbReference type="GO" id="GO:0005509">
    <property type="term" value="F:calcium ion binding"/>
    <property type="evidence" value="ECO:0007669"/>
    <property type="project" value="InterPro"/>
</dbReference>
<evidence type="ECO:0000256" key="6">
    <source>
        <dbReference type="PROSITE-ProRule" id="PRU00076"/>
    </source>
</evidence>
<dbReference type="Proteomes" id="UP000085678">
    <property type="component" value="Unplaced"/>
</dbReference>
<keyword evidence="3" id="KW-0677">Repeat</keyword>